<dbReference type="EMBL" id="QTUA01000001">
    <property type="protein sequence ID" value="REF31796.1"/>
    <property type="molecule type" value="Genomic_DNA"/>
</dbReference>
<dbReference type="InterPro" id="IPR039420">
    <property type="entry name" value="WalR-like"/>
</dbReference>
<dbReference type="InterPro" id="IPR016032">
    <property type="entry name" value="Sig_transdc_resp-reg_C-effctor"/>
</dbReference>
<dbReference type="PANTHER" id="PTHR43214:SF43">
    <property type="entry name" value="TWO-COMPONENT RESPONSE REGULATOR"/>
    <property type="match status" value="1"/>
</dbReference>
<proteinExistence type="predicted"/>
<evidence type="ECO:0000313" key="4">
    <source>
        <dbReference type="EMBL" id="REF31796.1"/>
    </source>
</evidence>
<evidence type="ECO:0000256" key="2">
    <source>
        <dbReference type="PROSITE-ProRule" id="PRU00169"/>
    </source>
</evidence>
<keyword evidence="5" id="KW-1185">Reference proteome</keyword>
<accession>A0A3D9URA7</accession>
<dbReference type="PROSITE" id="PS50110">
    <property type="entry name" value="RESPONSE_REGULATORY"/>
    <property type="match status" value="1"/>
</dbReference>
<dbReference type="SUPFAM" id="SSF46894">
    <property type="entry name" value="C-terminal effector domain of the bipartite response regulators"/>
    <property type="match status" value="1"/>
</dbReference>
<dbReference type="InterPro" id="IPR001789">
    <property type="entry name" value="Sig_transdc_resp-reg_receiver"/>
</dbReference>
<dbReference type="OrthoDB" id="3476822at2"/>
<reference evidence="4 5" key="1">
    <citation type="submission" date="2018-08" db="EMBL/GenBank/DDBJ databases">
        <title>Sequencing the genomes of 1000 actinobacteria strains.</title>
        <authorList>
            <person name="Klenk H.-P."/>
        </authorList>
    </citation>
    <scope>NUCLEOTIDE SEQUENCE [LARGE SCALE GENOMIC DNA]</scope>
    <source>
        <strain evidence="4 5">DSM 22967</strain>
    </source>
</reference>
<dbReference type="GO" id="GO:0006355">
    <property type="term" value="P:regulation of DNA-templated transcription"/>
    <property type="evidence" value="ECO:0007669"/>
    <property type="project" value="InterPro"/>
</dbReference>
<keyword evidence="1 4" id="KW-0238">DNA-binding</keyword>
<dbReference type="InterPro" id="IPR011006">
    <property type="entry name" value="CheY-like_superfamily"/>
</dbReference>
<comment type="caution">
    <text evidence="4">The sequence shown here is derived from an EMBL/GenBank/DDBJ whole genome shotgun (WGS) entry which is preliminary data.</text>
</comment>
<evidence type="ECO:0000313" key="5">
    <source>
        <dbReference type="Proteomes" id="UP000256253"/>
    </source>
</evidence>
<organism evidence="4 5">
    <name type="scientific">Calidifontibacter indicus</name>
    <dbReference type="NCBI Taxonomy" id="419650"/>
    <lineage>
        <taxon>Bacteria</taxon>
        <taxon>Bacillati</taxon>
        <taxon>Actinomycetota</taxon>
        <taxon>Actinomycetes</taxon>
        <taxon>Micrococcales</taxon>
        <taxon>Dermacoccaceae</taxon>
        <taxon>Calidifontibacter</taxon>
    </lineage>
</organism>
<dbReference type="SUPFAM" id="SSF52172">
    <property type="entry name" value="CheY-like"/>
    <property type="match status" value="1"/>
</dbReference>
<dbReference type="SMART" id="SM00448">
    <property type="entry name" value="REC"/>
    <property type="match status" value="1"/>
</dbReference>
<dbReference type="GO" id="GO:0003677">
    <property type="term" value="F:DNA binding"/>
    <property type="evidence" value="ECO:0007669"/>
    <property type="project" value="UniProtKB-KW"/>
</dbReference>
<feature type="domain" description="Response regulatory" evidence="3">
    <location>
        <begin position="24"/>
        <end position="139"/>
    </location>
</feature>
<dbReference type="AlphaFoldDB" id="A0A3D9URA7"/>
<dbReference type="Gene3D" id="3.40.50.2300">
    <property type="match status" value="1"/>
</dbReference>
<dbReference type="PANTHER" id="PTHR43214">
    <property type="entry name" value="TWO-COMPONENT RESPONSE REGULATOR"/>
    <property type="match status" value="1"/>
</dbReference>
<evidence type="ECO:0000259" key="3">
    <source>
        <dbReference type="PROSITE" id="PS50110"/>
    </source>
</evidence>
<dbReference type="Proteomes" id="UP000256253">
    <property type="component" value="Unassembled WGS sequence"/>
</dbReference>
<gene>
    <name evidence="4" type="ORF">DFJ65_2877</name>
</gene>
<keyword evidence="2" id="KW-0597">Phosphoprotein</keyword>
<feature type="modified residue" description="4-aspartylphosphate" evidence="2">
    <location>
        <position position="70"/>
    </location>
</feature>
<dbReference type="RefSeq" id="WP_115923585.1">
    <property type="nucleotide sequence ID" value="NZ_QTUA01000001.1"/>
</dbReference>
<dbReference type="GO" id="GO:0000160">
    <property type="term" value="P:phosphorelay signal transduction system"/>
    <property type="evidence" value="ECO:0007669"/>
    <property type="project" value="InterPro"/>
</dbReference>
<protein>
    <submittedName>
        <fullName evidence="4">DNA-binding NarL/FixJ family response regulator</fullName>
    </submittedName>
</protein>
<evidence type="ECO:0000256" key="1">
    <source>
        <dbReference type="ARBA" id="ARBA00023125"/>
    </source>
</evidence>
<sequence>MTDGTDLAARAEADDNSAGAVRPRVALVDDLHVVRAGFAAIHPRLEVVATYPTVEQFLRDAPEVDAVVSDLKLANTTHPGVLQGRRAIRALADEGLRVCIYTEESRPFVLAQCLRAGASGITHKYDDPEVTTDAITRVAAGQFVITPGLVGVAEVLQRHGQLPEVTDKQLEVLRERARGLSWQQIAGKHYITVASARNRMDAVTEKFAGYLRNASPADIEREFGLRPGDLLDE</sequence>
<name>A0A3D9URA7_9MICO</name>